<protein>
    <submittedName>
        <fullName evidence="3">Conjugative relaxase</fullName>
    </submittedName>
</protein>
<feature type="region of interest" description="Disordered" evidence="1">
    <location>
        <begin position="1108"/>
        <end position="1158"/>
    </location>
</feature>
<dbReference type="Gene3D" id="2.30.30.940">
    <property type="match status" value="1"/>
</dbReference>
<dbReference type="Gene3D" id="3.40.50.300">
    <property type="entry name" value="P-loop containing nucleotide triphosphate hydrolases"/>
    <property type="match status" value="3"/>
</dbReference>
<dbReference type="Pfam" id="PF08751">
    <property type="entry name" value="TrwC"/>
    <property type="match status" value="1"/>
</dbReference>
<evidence type="ECO:0000313" key="4">
    <source>
        <dbReference type="Proteomes" id="UP000281098"/>
    </source>
</evidence>
<name>A0ABX9YRN0_9BURK</name>
<keyword evidence="4" id="KW-1185">Reference proteome</keyword>
<accession>A0ABX9YRN0</accession>
<comment type="caution">
    <text evidence="3">The sequence shown here is derived from an EMBL/GenBank/DDBJ whole genome shotgun (WGS) entry which is preliminary data.</text>
</comment>
<dbReference type="EMBL" id="QTPM01000012">
    <property type="protein sequence ID" value="RQY93879.1"/>
    <property type="molecule type" value="Genomic_DNA"/>
</dbReference>
<reference evidence="3 4" key="1">
    <citation type="submission" date="2018-08" db="EMBL/GenBank/DDBJ databases">
        <title>Comparative analysis of Burkholderia isolates from Puerto Rico.</title>
        <authorList>
            <person name="Hall C."/>
            <person name="Sahl J."/>
            <person name="Wagner D."/>
        </authorList>
    </citation>
    <scope>NUCLEOTIDE SEQUENCE [LARGE SCALE GENOMIC DNA]</scope>
    <source>
        <strain evidence="3 4">Bp8966</strain>
    </source>
</reference>
<dbReference type="RefSeq" id="WP_124759522.1">
    <property type="nucleotide sequence ID" value="NZ_QTPM01000012.1"/>
</dbReference>
<organism evidence="3 4">
    <name type="scientific">Burkholderia stagnalis</name>
    <dbReference type="NCBI Taxonomy" id="1503054"/>
    <lineage>
        <taxon>Bacteria</taxon>
        <taxon>Pseudomonadati</taxon>
        <taxon>Pseudomonadota</taxon>
        <taxon>Betaproteobacteria</taxon>
        <taxon>Burkholderiales</taxon>
        <taxon>Burkholderiaceae</taxon>
        <taxon>Burkholderia</taxon>
        <taxon>Burkholderia cepacia complex</taxon>
    </lineage>
</organism>
<dbReference type="SUPFAM" id="SSF52540">
    <property type="entry name" value="P-loop containing nucleoside triphosphate hydrolases"/>
    <property type="match status" value="2"/>
</dbReference>
<gene>
    <name evidence="3" type="ORF">DF017_11940</name>
</gene>
<sequence length="1158" mass="127967">MISKEPIRSVADAALYHDKSFNVEAGKKADNYYINEKATAHWEGRGAEILGVRGKAVSKKEFVAFLSGRLPHPDTGKIQNLANNSKGEQRRPGIDFTIAPPKSVSIAGLVGKDERVVAAHLAANARAMKWFEKHASLIRVKDENGRNRSELAGNLLYASVLHETNRENEPQIHSHNVIVSAVYDEARHSWRSLTNDLLHVLRARGDIIYKAELAAGLKELGYELEYAKNGIDFEIKGFTRAHVETFSTRAAQVRDALLRQGIDPSEASFDSRRVAKLDSRATKQEHPRDVLQSVWEDTARGANLDVAAFVQRAQERSAGQAASRQQNGIGADQASATERTTRRAGRETTFAGGGGAPDGRESTLKAVAWAIEHLTEREQSFALTDLEITAVRFGRGVIDDVEWAIEQHVQNHILVERGLSPSGQIQYTTHKAIDSELRLAENILAGREEGNVILDQEGEFDAALKAFEARKEQEIGAPFKLSNEQITAARNVLMHPDSFQGIQGEAGTGKTAALAMVNDVALAKGWEMIGVATSAAAAKELQASSGIKSDTVAGYFAKRESAIRAMEVRLTELRTSLEGQESIRATEDRRIEARRLAVTSEGVDYGKHRYTFDHQRGEVFRSPDNLRNAIGAFLTDAAARHRPGAARARENATTFADRARARSMSAAVNLATTLGRRWTTFEQVGTAEAVAARSTLYLAREGTASDLDIEYTRTQAQLSNLRRYGNVEGKKTLIVMDESSLTGAFDTERISNLAREIGARVVLQGDIKQHGSVAAGRAFEQAQKAGMHVSILEETRRFRDATAQTRQALKDMKAGNYAKAIGRLDTLEVEDNELAATVAERYLDNLSQLKARGIQDPRVGIVAVTNNDRKEINAEIHALLAKEGLIEDRDFKKRHLDDPKMTQAEQRYASMLRQKKVTALVYRKTYREIGVEKGDVLTVTGFDLAKNRVHARNAQGKRIEINPQRQDYFSPAIWESREFSVGDRVETRAIIRLPGQDLERVDNGTHGTIVALDEAGAKIRWTHGGKESELKNDDLRFVDHAYAHTSYKEQGATNHREIIAVSELGAFVFNREAAYVAASRAKDNTEIVTSDLETLLKRAGREVVKTTSVDFESADQPTAHADQAPKLDRGPTGQTPDQNRTKPPRRVKVQDPGNLLEF</sequence>
<evidence type="ECO:0000259" key="2">
    <source>
        <dbReference type="Pfam" id="PF08751"/>
    </source>
</evidence>
<feature type="region of interest" description="Disordered" evidence="1">
    <location>
        <begin position="317"/>
        <end position="361"/>
    </location>
</feature>
<dbReference type="Proteomes" id="UP000281098">
    <property type="component" value="Unassembled WGS sequence"/>
</dbReference>
<dbReference type="NCBIfam" id="NF041492">
    <property type="entry name" value="MobF"/>
    <property type="match status" value="1"/>
</dbReference>
<evidence type="ECO:0000313" key="3">
    <source>
        <dbReference type="EMBL" id="RQY93879.1"/>
    </source>
</evidence>
<proteinExistence type="predicted"/>
<dbReference type="InterPro" id="IPR014862">
    <property type="entry name" value="TrwC"/>
</dbReference>
<dbReference type="InterPro" id="IPR014059">
    <property type="entry name" value="TraI/TrwC_relax"/>
</dbReference>
<dbReference type="Pfam" id="PF13604">
    <property type="entry name" value="AAA_30"/>
    <property type="match status" value="2"/>
</dbReference>
<feature type="domain" description="TrwC relaxase" evidence="2">
    <location>
        <begin position="12"/>
        <end position="300"/>
    </location>
</feature>
<dbReference type="InterPro" id="IPR027417">
    <property type="entry name" value="P-loop_NTPase"/>
</dbReference>
<evidence type="ECO:0000256" key="1">
    <source>
        <dbReference type="SAM" id="MobiDB-lite"/>
    </source>
</evidence>
<dbReference type="NCBIfam" id="TIGR02686">
    <property type="entry name" value="relax_trwC"/>
    <property type="match status" value="1"/>
</dbReference>
<dbReference type="SUPFAM" id="SSF55464">
    <property type="entry name" value="Origin of replication-binding domain, RBD-like"/>
    <property type="match status" value="1"/>
</dbReference>